<dbReference type="GO" id="GO:0006887">
    <property type="term" value="P:exocytosis"/>
    <property type="evidence" value="ECO:0007669"/>
    <property type="project" value="InterPro"/>
</dbReference>
<dbReference type="GO" id="GO:0000145">
    <property type="term" value="C:exocyst"/>
    <property type="evidence" value="ECO:0007669"/>
    <property type="project" value="InterPro"/>
</dbReference>
<evidence type="ECO:0000256" key="1">
    <source>
        <dbReference type="ARBA" id="ARBA00009447"/>
    </source>
</evidence>
<dbReference type="AlphaFoldDB" id="A0A8T0BTA4"/>
<sequence length="562" mass="65148">MPRILKNINHFFKKKFKDMEKEILVSHISAEPLEHVDEYPREQSGCLMNTTDQFGADPRMYTQDLIPPNVTDTLTGDKYLQELIDTAEQVKQSDEQNSVMCVGSGSYSQSKLNKYITAVEKFVDNNFPELLPNSQPYTGECLNDIMSLICSQVTGLCPVLDNSELVHYLLDSYNHHLFSMLHMLMDRSSSVKDSFFLLQWVKKTFFWQEYKGCFHTHNCVLSVSDPFLLVDWMEYSKQKLLKLLQDNISTTLYNILQHDVLNVINVDSNEEDFIQVQLDVIQCLNAPIQASKTVSQSLSNAVQRLCCDELHSFIQKYMNVQRADEANLLCNFRTIYTCRQLRSYALSIIDLNNKTDSSTLLMLEKIESQSLSSTQQCFAFIAKDKLKKYFNKEDAHLCKMMAIIQCMLATLPQIEQGQETKQLMVNAAYHSVTRAYLQCLMEKNVKKLEKRWNDVEKRIMADAKNFYARFTQENGMDDDQKMVLLKIAELLQCRNVDALKLLCSSLYIIFPKESEEYIPDLLHWRGDLSSRQIKKIINVSREVEDHVRNGDHTKAHMWCCLC</sequence>
<dbReference type="EMBL" id="JABFDY010000002">
    <property type="protein sequence ID" value="KAF7710522.1"/>
    <property type="molecule type" value="Genomic_DNA"/>
</dbReference>
<dbReference type="Gene3D" id="1.10.357.70">
    <property type="entry name" value="Exocyst complex component Sec6, C-terminal domain"/>
    <property type="match status" value="1"/>
</dbReference>
<dbReference type="Pfam" id="PF06046">
    <property type="entry name" value="Sec6"/>
    <property type="match status" value="1"/>
</dbReference>
<comment type="caution">
    <text evidence="2">The sequence shown here is derived from an EMBL/GenBank/DDBJ whole genome shotgun (WGS) entry which is preliminary data.</text>
</comment>
<protein>
    <submittedName>
        <fullName evidence="2">Uncharacterized protein</fullName>
    </submittedName>
</protein>
<dbReference type="PANTHER" id="PTHR21292:SF12">
    <property type="entry name" value="EXOCYST COMPLEX COMPONENT 3-LIKE PROTEIN"/>
    <property type="match status" value="1"/>
</dbReference>
<dbReference type="GO" id="GO:0051601">
    <property type="term" value="P:exocyst localization"/>
    <property type="evidence" value="ECO:0007669"/>
    <property type="project" value="TreeGrafter"/>
</dbReference>
<dbReference type="PANTHER" id="PTHR21292">
    <property type="entry name" value="EXOCYST COMPLEX COMPONENT SEC6-RELATED"/>
    <property type="match status" value="1"/>
</dbReference>
<dbReference type="InterPro" id="IPR010326">
    <property type="entry name" value="EXOC3/Sec6"/>
</dbReference>
<evidence type="ECO:0000313" key="2">
    <source>
        <dbReference type="EMBL" id="KAF7710522.1"/>
    </source>
</evidence>
<keyword evidence="3" id="KW-1185">Reference proteome</keyword>
<organism evidence="2 3">
    <name type="scientific">Silurus meridionalis</name>
    <name type="common">Southern catfish</name>
    <name type="synonym">Silurus soldatovi meridionalis</name>
    <dbReference type="NCBI Taxonomy" id="175797"/>
    <lineage>
        <taxon>Eukaryota</taxon>
        <taxon>Metazoa</taxon>
        <taxon>Chordata</taxon>
        <taxon>Craniata</taxon>
        <taxon>Vertebrata</taxon>
        <taxon>Euteleostomi</taxon>
        <taxon>Actinopterygii</taxon>
        <taxon>Neopterygii</taxon>
        <taxon>Teleostei</taxon>
        <taxon>Ostariophysi</taxon>
        <taxon>Siluriformes</taxon>
        <taxon>Siluridae</taxon>
        <taxon>Silurus</taxon>
    </lineage>
</organism>
<name>A0A8T0BTA4_SILME</name>
<dbReference type="GO" id="GO:0000149">
    <property type="term" value="F:SNARE binding"/>
    <property type="evidence" value="ECO:0007669"/>
    <property type="project" value="TreeGrafter"/>
</dbReference>
<comment type="similarity">
    <text evidence="1">Belongs to the SEC6 family.</text>
</comment>
<dbReference type="InterPro" id="IPR042532">
    <property type="entry name" value="EXOC3/Sec6_C"/>
</dbReference>
<reference evidence="2" key="1">
    <citation type="submission" date="2020-08" db="EMBL/GenBank/DDBJ databases">
        <title>Chromosome-level assembly of Southern catfish (Silurus meridionalis) provides insights into visual adaptation to the nocturnal and benthic lifestyles.</title>
        <authorList>
            <person name="Zhang Y."/>
            <person name="Wang D."/>
            <person name="Peng Z."/>
        </authorList>
    </citation>
    <scope>NUCLEOTIDE SEQUENCE</scope>
    <source>
        <strain evidence="2">SWU-2019-XX</strain>
        <tissue evidence="2">Muscle</tissue>
    </source>
</reference>
<dbReference type="Proteomes" id="UP000606274">
    <property type="component" value="Unassembled WGS sequence"/>
</dbReference>
<dbReference type="OrthoDB" id="8806573at2759"/>
<proteinExistence type="inferred from homology"/>
<gene>
    <name evidence="2" type="ORF">HF521_009394</name>
</gene>
<accession>A0A8T0BTA4</accession>
<evidence type="ECO:0000313" key="3">
    <source>
        <dbReference type="Proteomes" id="UP000606274"/>
    </source>
</evidence>